<dbReference type="RefSeq" id="WP_091573829.1">
    <property type="nucleotide sequence ID" value="NZ_FLRH01000003.1"/>
</dbReference>
<keyword evidence="4" id="KW-1185">Reference proteome</keyword>
<accession>A0A1A9BA80</accession>
<evidence type="ECO:0000256" key="1">
    <source>
        <dbReference type="SAM" id="MobiDB-lite"/>
    </source>
</evidence>
<sequence>MWQRFRSDPVRRLRERLDRFGAGHDPRHLLDAGAARDAEAVVDLVSATEPTAPLPERTAEALFLLACLHWYRYQVLPAGRDTDDLAQAVTLTRLLLHAAPDRVPPSLLALYRAHAPADPARVPGSRAPEAGRATSTDAPAALAMQAVLLMGDAERTGRYAAADRAEALLRRAIDVTPPGPERATYLSMLGRVHRDQFRHLGRSRALPAAIDAHRESLESTRADDAQRPTRLFNLGNVLSDRFEVDGDPATLDESRGLLREAAASATDPTVRALASGVLGQVLRHRWRIHARPADLDEAVDAFGRARPAGDPRLAALHGIVLSERFLRDGSPADRDAGIDALRAAVGADTPLDAELAGPTWGGLAALLEDRYRADERAPAAGADLDAALAAYRAAAGATGDDALRHQVGVLLTHRYERGGDAGDLAEAVRLLRAGAAAADDPVVRGRRLADLGYALARGRPERGAVDAWRAACDALSEAVALLPPGDPARHRSLNNLGNSLRERADQGDDPDLLESAAEALRAAVAETDPRTPADYLSNLGLVLQARFAVTQDLATLAEAVAVLADAVEAAPPGHPARAAALTNYGAALNRRAELAVDDTRPAATGAARRDTDAAVAALREAVALADPTDPQEYAQSGGSLATALFLRHRTTGDTAALDETIDLLDGLTRAGPLRPADRHRALTNLGNALLVRHRATATATADDAEAMLAAYRGAVDALPPEHPDRTMCLSNLATALEATTAPGDAPDERARAALREAASVPAAPSSLRAVAAHRAARLADLADDLPAALDGYATAIELLDLVAWHGMDPDDQARLLARFRGLATDAAAVAVALGDPRRAVEVLEYGRGVLLTRAHDATADPTALRAGAPDLAAAFTAVQTELDGFRPAGADTTPRPAGGPPPERRHALAERRRRLLAEIRALPGLDRFLRPPEFAHLAAGCGPVALVNVGERRSDALVVAAGDVTVVPLPEVTPAEVAARTAQFVVAVAVLTGQAPPVTEPAASRRVVAARAAVGRTLDWLWRAVAAPVLDVAAPPGEPGEWQRFWWCPTGLLTLLPLHAAAPLDGGPGVLDRVVPSYTASLRALDRARRAVPDVPTPVDRALVVSLPHTPGLPDLPGAAHEARIVRGHLPYGGTLSGASATADAVVAALPGQPLVHLSCHGRQDLGDPLAGHLALSGGPLRVRDLWRPSGGAAALAVLSACETAQGGAALPDEVLTLGTAFQLAGFRQVVGALWSISDPVTVQLCADLYDALAVPGGVDPDRAAVALHHAVRGLRAALPGRADLWAAYAHLGP</sequence>
<name>A0A1A9BA80_9ACTN</name>
<dbReference type="EMBL" id="FLRH01000003">
    <property type="protein sequence ID" value="SBT65971.1"/>
    <property type="molecule type" value="Genomic_DNA"/>
</dbReference>
<dbReference type="STRING" id="946078.GA0070622_2987"/>
<evidence type="ECO:0000313" key="4">
    <source>
        <dbReference type="Proteomes" id="UP000199558"/>
    </source>
</evidence>
<dbReference type="Gene3D" id="1.25.40.10">
    <property type="entry name" value="Tetratricopeptide repeat domain"/>
    <property type="match status" value="3"/>
</dbReference>
<dbReference type="Proteomes" id="UP000199558">
    <property type="component" value="Unassembled WGS sequence"/>
</dbReference>
<feature type="compositionally biased region" description="Low complexity" evidence="1">
    <location>
        <begin position="886"/>
        <end position="896"/>
    </location>
</feature>
<protein>
    <submittedName>
        <fullName evidence="3">CHAT domain-containing protein</fullName>
    </submittedName>
</protein>
<dbReference type="OrthoDB" id="3206999at2"/>
<dbReference type="InterPro" id="IPR011990">
    <property type="entry name" value="TPR-like_helical_dom_sf"/>
</dbReference>
<proteinExistence type="predicted"/>
<feature type="region of interest" description="Disordered" evidence="1">
    <location>
        <begin position="885"/>
        <end position="906"/>
    </location>
</feature>
<feature type="domain" description="CHAT" evidence="2">
    <location>
        <begin position="1016"/>
        <end position="1293"/>
    </location>
</feature>
<organism evidence="3 4">
    <name type="scientific">Micromonospora sediminicola</name>
    <dbReference type="NCBI Taxonomy" id="946078"/>
    <lineage>
        <taxon>Bacteria</taxon>
        <taxon>Bacillati</taxon>
        <taxon>Actinomycetota</taxon>
        <taxon>Actinomycetes</taxon>
        <taxon>Micromonosporales</taxon>
        <taxon>Micromonosporaceae</taxon>
        <taxon>Micromonospora</taxon>
    </lineage>
</organism>
<evidence type="ECO:0000313" key="3">
    <source>
        <dbReference type="EMBL" id="SBT65971.1"/>
    </source>
</evidence>
<dbReference type="Pfam" id="PF12770">
    <property type="entry name" value="CHAT"/>
    <property type="match status" value="1"/>
</dbReference>
<evidence type="ECO:0000259" key="2">
    <source>
        <dbReference type="Pfam" id="PF12770"/>
    </source>
</evidence>
<gene>
    <name evidence="3" type="ORF">GA0070622_2987</name>
</gene>
<dbReference type="InterPro" id="IPR024983">
    <property type="entry name" value="CHAT_dom"/>
</dbReference>
<reference evidence="4" key="1">
    <citation type="submission" date="2016-06" db="EMBL/GenBank/DDBJ databases">
        <authorList>
            <person name="Varghese N."/>
            <person name="Submissions Spin"/>
        </authorList>
    </citation>
    <scope>NUCLEOTIDE SEQUENCE [LARGE SCALE GENOMIC DNA]</scope>
    <source>
        <strain evidence="4">DSM 45794</strain>
    </source>
</reference>